<organism evidence="1 2">
    <name type="scientific">Trifolium medium</name>
    <dbReference type="NCBI Taxonomy" id="97028"/>
    <lineage>
        <taxon>Eukaryota</taxon>
        <taxon>Viridiplantae</taxon>
        <taxon>Streptophyta</taxon>
        <taxon>Embryophyta</taxon>
        <taxon>Tracheophyta</taxon>
        <taxon>Spermatophyta</taxon>
        <taxon>Magnoliopsida</taxon>
        <taxon>eudicotyledons</taxon>
        <taxon>Gunneridae</taxon>
        <taxon>Pentapetalae</taxon>
        <taxon>rosids</taxon>
        <taxon>fabids</taxon>
        <taxon>Fabales</taxon>
        <taxon>Fabaceae</taxon>
        <taxon>Papilionoideae</taxon>
        <taxon>50 kb inversion clade</taxon>
        <taxon>NPAAA clade</taxon>
        <taxon>Hologalegina</taxon>
        <taxon>IRL clade</taxon>
        <taxon>Trifolieae</taxon>
        <taxon>Trifolium</taxon>
    </lineage>
</organism>
<dbReference type="Proteomes" id="UP000265520">
    <property type="component" value="Unassembled WGS sequence"/>
</dbReference>
<protein>
    <submittedName>
        <fullName evidence="1">Uncharacterized protein</fullName>
    </submittedName>
</protein>
<reference evidence="1 2" key="1">
    <citation type="journal article" date="2018" name="Front. Plant Sci.">
        <title>Red Clover (Trifolium pratense) and Zigzag Clover (T. medium) - A Picture of Genomic Similarities and Differences.</title>
        <authorList>
            <person name="Dluhosova J."/>
            <person name="Istvanek J."/>
            <person name="Nedelnik J."/>
            <person name="Repkova J."/>
        </authorList>
    </citation>
    <scope>NUCLEOTIDE SEQUENCE [LARGE SCALE GENOMIC DNA]</scope>
    <source>
        <strain evidence="2">cv. 10/8</strain>
        <tissue evidence="1">Leaf</tissue>
    </source>
</reference>
<dbReference type="EMBL" id="LXQA010831751">
    <property type="protein sequence ID" value="MCI73121.1"/>
    <property type="molecule type" value="Genomic_DNA"/>
</dbReference>
<name>A0A392UHT8_9FABA</name>
<evidence type="ECO:0000313" key="1">
    <source>
        <dbReference type="EMBL" id="MCI73121.1"/>
    </source>
</evidence>
<accession>A0A392UHT8</accession>
<dbReference type="AlphaFoldDB" id="A0A392UHT8"/>
<keyword evidence="2" id="KW-1185">Reference proteome</keyword>
<feature type="non-terminal residue" evidence="1">
    <location>
        <position position="44"/>
    </location>
</feature>
<proteinExistence type="predicted"/>
<comment type="caution">
    <text evidence="1">The sequence shown here is derived from an EMBL/GenBank/DDBJ whole genome shotgun (WGS) entry which is preliminary data.</text>
</comment>
<sequence length="44" mass="5152">MLKETQGDRTEMQQLLKCFSEANYTYKTNKYELPLLEFVGTTST</sequence>
<evidence type="ECO:0000313" key="2">
    <source>
        <dbReference type="Proteomes" id="UP000265520"/>
    </source>
</evidence>